<dbReference type="InterPro" id="IPR011600">
    <property type="entry name" value="Pept_C14_caspase"/>
</dbReference>
<reference evidence="3 4" key="1">
    <citation type="journal article" date="2013" name="Curr. Biol.">
        <title>The Genome of the Foraminiferan Reticulomyxa filosa.</title>
        <authorList>
            <person name="Glockner G."/>
            <person name="Hulsmann N."/>
            <person name="Schleicher M."/>
            <person name="Noegel A.A."/>
            <person name="Eichinger L."/>
            <person name="Gallinger C."/>
            <person name="Pawlowski J."/>
            <person name="Sierra R."/>
            <person name="Euteneuer U."/>
            <person name="Pillet L."/>
            <person name="Moustafa A."/>
            <person name="Platzer M."/>
            <person name="Groth M."/>
            <person name="Szafranski K."/>
            <person name="Schliwa M."/>
        </authorList>
    </citation>
    <scope>NUCLEOTIDE SEQUENCE [LARGE SCALE GENOMIC DNA]</scope>
</reference>
<comment type="caution">
    <text evidence="3">The sequence shown here is derived from an EMBL/GenBank/DDBJ whole genome shotgun (WGS) entry which is preliminary data.</text>
</comment>
<protein>
    <recommendedName>
        <fullName evidence="2">Caspase family p20 domain-containing protein</fullName>
    </recommendedName>
</protein>
<organism evidence="3 4">
    <name type="scientific">Reticulomyxa filosa</name>
    <dbReference type="NCBI Taxonomy" id="46433"/>
    <lineage>
        <taxon>Eukaryota</taxon>
        <taxon>Sar</taxon>
        <taxon>Rhizaria</taxon>
        <taxon>Retaria</taxon>
        <taxon>Foraminifera</taxon>
        <taxon>Monothalamids</taxon>
        <taxon>Reticulomyxidae</taxon>
        <taxon>Reticulomyxa</taxon>
    </lineage>
</organism>
<feature type="domain" description="Caspase family p20" evidence="2">
    <location>
        <begin position="153"/>
        <end position="213"/>
    </location>
</feature>
<dbReference type="PROSITE" id="PS50208">
    <property type="entry name" value="CASPASE_P20"/>
    <property type="match status" value="1"/>
</dbReference>
<dbReference type="Proteomes" id="UP000023152">
    <property type="component" value="Unassembled WGS sequence"/>
</dbReference>
<dbReference type="EMBL" id="ASPP01047278">
    <property type="protein sequence ID" value="ETN98240.1"/>
    <property type="molecule type" value="Genomic_DNA"/>
</dbReference>
<dbReference type="Pfam" id="PF00656">
    <property type="entry name" value="Peptidase_C14"/>
    <property type="match status" value="1"/>
</dbReference>
<evidence type="ECO:0000313" key="3">
    <source>
        <dbReference type="EMBL" id="ETN98240.1"/>
    </source>
</evidence>
<accession>X6LA42</accession>
<keyword evidence="4" id="KW-1185">Reference proteome</keyword>
<dbReference type="SUPFAM" id="SSF52129">
    <property type="entry name" value="Caspase-like"/>
    <property type="match status" value="1"/>
</dbReference>
<gene>
    <name evidence="3" type="ORF">RFI_39270</name>
</gene>
<evidence type="ECO:0000259" key="2">
    <source>
        <dbReference type="PROSITE" id="PS50208"/>
    </source>
</evidence>
<name>X6LA42_RETFI</name>
<evidence type="ECO:0000256" key="1">
    <source>
        <dbReference type="SAM" id="Coils"/>
    </source>
</evidence>
<keyword evidence="1" id="KW-0175">Coiled coil</keyword>
<proteinExistence type="predicted"/>
<evidence type="ECO:0000313" key="4">
    <source>
        <dbReference type="Proteomes" id="UP000023152"/>
    </source>
</evidence>
<dbReference type="InterPro" id="IPR001309">
    <property type="entry name" value="Pept_C14_p20"/>
</dbReference>
<feature type="coiled-coil region" evidence="1">
    <location>
        <begin position="20"/>
        <end position="47"/>
    </location>
</feature>
<dbReference type="GO" id="GO:0006508">
    <property type="term" value="P:proteolysis"/>
    <property type="evidence" value="ECO:0007669"/>
    <property type="project" value="InterPro"/>
</dbReference>
<dbReference type="InterPro" id="IPR029030">
    <property type="entry name" value="Caspase-like_dom_sf"/>
</dbReference>
<dbReference type="Gene3D" id="3.40.50.1460">
    <property type="match status" value="1"/>
</dbReference>
<dbReference type="GO" id="GO:0004197">
    <property type="term" value="F:cysteine-type endopeptidase activity"/>
    <property type="evidence" value="ECO:0007669"/>
    <property type="project" value="InterPro"/>
</dbReference>
<dbReference type="AlphaFoldDB" id="X6LA42"/>
<sequence length="240" mass="28057">MKEVTFEELFRQVHYCLEWKDLQKMRNENLKLELADMKDNMIESDEAVKKEFESNEPSFKVIWTTFQPIIIGKTKTIKNALVIMIAISEYTDNKKWSNLENAKDIDINNFKSIFGQELNYEFVYNKKPKMNKEDVQEFTDEIFINFKLRRNLNKYDALIVIISGHCDEGDVLVTSDGKYLPIDKIRSSFNSHEIESLKDCPKIFIIDVCSGDNIPQATNNTQTKGKKEKSKIMCMMTMAF</sequence>